<dbReference type="GO" id="GO:0016787">
    <property type="term" value="F:hydrolase activity"/>
    <property type="evidence" value="ECO:0007669"/>
    <property type="project" value="UniProtKB-KW"/>
</dbReference>
<keyword evidence="4 6" id="KW-0378">Hydrolase</keyword>
<comment type="similarity">
    <text evidence="6">Belongs to the PINc/VapC protein family.</text>
</comment>
<dbReference type="InterPro" id="IPR044153">
    <property type="entry name" value="PIN_Pae0151-like"/>
</dbReference>
<evidence type="ECO:0000256" key="6">
    <source>
        <dbReference type="HAMAP-Rule" id="MF_00265"/>
    </source>
</evidence>
<gene>
    <name evidence="6" type="primary">vapC</name>
    <name evidence="8" type="ORF">C7474_0930</name>
</gene>
<evidence type="ECO:0000256" key="2">
    <source>
        <dbReference type="ARBA" id="ARBA00022722"/>
    </source>
</evidence>
<evidence type="ECO:0000256" key="1">
    <source>
        <dbReference type="ARBA" id="ARBA00022649"/>
    </source>
</evidence>
<accession>A0A498CMS9</accession>
<dbReference type="HAMAP" id="MF_00265">
    <property type="entry name" value="VapC_Nob1"/>
    <property type="match status" value="1"/>
</dbReference>
<dbReference type="OrthoDB" id="4377304at2"/>
<comment type="cofactor">
    <cofactor evidence="6">
        <name>Mg(2+)</name>
        <dbReference type="ChEBI" id="CHEBI:18420"/>
    </cofactor>
</comment>
<dbReference type="EMBL" id="RCDB01000001">
    <property type="protein sequence ID" value="RLK52968.1"/>
    <property type="molecule type" value="Genomic_DNA"/>
</dbReference>
<proteinExistence type="inferred from homology"/>
<evidence type="ECO:0000256" key="5">
    <source>
        <dbReference type="ARBA" id="ARBA00022842"/>
    </source>
</evidence>
<dbReference type="Proteomes" id="UP000273158">
    <property type="component" value="Unassembled WGS sequence"/>
</dbReference>
<dbReference type="AlphaFoldDB" id="A0A498CMS9"/>
<keyword evidence="3 6" id="KW-0479">Metal-binding</keyword>
<protein>
    <recommendedName>
        <fullName evidence="6">Ribonuclease VapC</fullName>
        <shortName evidence="6">RNase VapC</shortName>
        <ecNumber evidence="6">3.1.-.-</ecNumber>
    </recommendedName>
    <alternativeName>
        <fullName evidence="6">Toxin VapC</fullName>
    </alternativeName>
</protein>
<keyword evidence="9" id="KW-1185">Reference proteome</keyword>
<keyword evidence="6" id="KW-0800">Toxin</keyword>
<evidence type="ECO:0000313" key="8">
    <source>
        <dbReference type="EMBL" id="RLK52968.1"/>
    </source>
</evidence>
<evidence type="ECO:0000256" key="4">
    <source>
        <dbReference type="ARBA" id="ARBA00022801"/>
    </source>
</evidence>
<dbReference type="Pfam" id="PF01850">
    <property type="entry name" value="PIN"/>
    <property type="match status" value="1"/>
</dbReference>
<name>A0A498CMS9_9MICO</name>
<keyword evidence="5 6" id="KW-0460">Magnesium</keyword>
<dbReference type="PANTHER" id="PTHR35901:SF1">
    <property type="entry name" value="EXONUCLEASE VAPC9"/>
    <property type="match status" value="1"/>
</dbReference>
<dbReference type="CDD" id="cd09873">
    <property type="entry name" value="PIN_Pae0151-like"/>
    <property type="match status" value="1"/>
</dbReference>
<feature type="binding site" evidence="6">
    <location>
        <position position="104"/>
    </location>
    <ligand>
        <name>Mg(2+)</name>
        <dbReference type="ChEBI" id="CHEBI:18420"/>
    </ligand>
</feature>
<dbReference type="PANTHER" id="PTHR35901">
    <property type="entry name" value="RIBONUCLEASE VAPC3"/>
    <property type="match status" value="1"/>
</dbReference>
<dbReference type="InterPro" id="IPR029060">
    <property type="entry name" value="PIN-like_dom_sf"/>
</dbReference>
<dbReference type="EC" id="3.1.-.-" evidence="6"/>
<feature type="binding site" evidence="6">
    <location>
        <position position="14"/>
    </location>
    <ligand>
        <name>Mg(2+)</name>
        <dbReference type="ChEBI" id="CHEBI:18420"/>
    </ligand>
</feature>
<evidence type="ECO:0000256" key="3">
    <source>
        <dbReference type="ARBA" id="ARBA00022723"/>
    </source>
</evidence>
<keyword evidence="1 6" id="KW-1277">Toxin-antitoxin system</keyword>
<evidence type="ECO:0000259" key="7">
    <source>
        <dbReference type="Pfam" id="PF01850"/>
    </source>
</evidence>
<dbReference type="InterPro" id="IPR022907">
    <property type="entry name" value="VapC_family"/>
</dbReference>
<sequence>MTAVADASDLLVVDASVVVALVASQASATEAIAARIGDGALHAPTHLPVEVQSALRGLERGGVLTTPQASFALRHAAGLPVELWPWEVLADRAWELRSNLTTYDAGYVALAERLGCPLLTADRRVAAASVARCPVEVIAL</sequence>
<dbReference type="InterPro" id="IPR051619">
    <property type="entry name" value="TypeII_TA_RNase_PINc/VapC"/>
</dbReference>
<evidence type="ECO:0000313" key="9">
    <source>
        <dbReference type="Proteomes" id="UP000273158"/>
    </source>
</evidence>
<comment type="function">
    <text evidence="6">Toxic component of a toxin-antitoxin (TA) system. An RNase.</text>
</comment>
<organism evidence="8 9">
    <name type="scientific">Microbacterium telephonicum</name>
    <dbReference type="NCBI Taxonomy" id="1714841"/>
    <lineage>
        <taxon>Bacteria</taxon>
        <taxon>Bacillati</taxon>
        <taxon>Actinomycetota</taxon>
        <taxon>Actinomycetes</taxon>
        <taxon>Micrococcales</taxon>
        <taxon>Microbacteriaceae</taxon>
        <taxon>Microbacterium</taxon>
    </lineage>
</organism>
<dbReference type="RefSeq" id="WP_121057738.1">
    <property type="nucleotide sequence ID" value="NZ_RCDB01000001.1"/>
</dbReference>
<feature type="domain" description="PIN" evidence="7">
    <location>
        <begin position="12"/>
        <end position="127"/>
    </location>
</feature>
<dbReference type="GO" id="GO:0004540">
    <property type="term" value="F:RNA nuclease activity"/>
    <property type="evidence" value="ECO:0007669"/>
    <property type="project" value="InterPro"/>
</dbReference>
<comment type="caution">
    <text evidence="8">The sequence shown here is derived from an EMBL/GenBank/DDBJ whole genome shotgun (WGS) entry which is preliminary data.</text>
</comment>
<dbReference type="GO" id="GO:0090729">
    <property type="term" value="F:toxin activity"/>
    <property type="evidence" value="ECO:0007669"/>
    <property type="project" value="UniProtKB-KW"/>
</dbReference>
<dbReference type="SUPFAM" id="SSF88723">
    <property type="entry name" value="PIN domain-like"/>
    <property type="match status" value="1"/>
</dbReference>
<reference evidence="8 9" key="1">
    <citation type="journal article" date="2015" name="Stand. Genomic Sci.">
        <title>Genomic Encyclopedia of Bacterial and Archaeal Type Strains, Phase III: the genomes of soil and plant-associated and newly described type strains.</title>
        <authorList>
            <person name="Whitman W.B."/>
            <person name="Woyke T."/>
            <person name="Klenk H.P."/>
            <person name="Zhou Y."/>
            <person name="Lilburn T.G."/>
            <person name="Beck B.J."/>
            <person name="De Vos P."/>
            <person name="Vandamme P."/>
            <person name="Eisen J.A."/>
            <person name="Garrity G."/>
            <person name="Hugenholtz P."/>
            <person name="Kyrpides N.C."/>
        </authorList>
    </citation>
    <scope>NUCLEOTIDE SEQUENCE [LARGE SCALE GENOMIC DNA]</scope>
    <source>
        <strain evidence="8 9">S2T63</strain>
    </source>
</reference>
<dbReference type="InterPro" id="IPR002716">
    <property type="entry name" value="PIN_dom"/>
</dbReference>
<keyword evidence="2 6" id="KW-0540">Nuclease</keyword>
<dbReference type="Gene3D" id="3.40.50.1010">
    <property type="entry name" value="5'-nuclease"/>
    <property type="match status" value="1"/>
</dbReference>
<dbReference type="GO" id="GO:0000287">
    <property type="term" value="F:magnesium ion binding"/>
    <property type="evidence" value="ECO:0007669"/>
    <property type="project" value="UniProtKB-UniRule"/>
</dbReference>